<comment type="caution">
    <text evidence="1">The sequence shown here is derived from an EMBL/GenBank/DDBJ whole genome shotgun (WGS) entry which is preliminary data.</text>
</comment>
<dbReference type="Gramene" id="PRQ23216">
    <property type="protein sequence ID" value="PRQ23216"/>
    <property type="gene ID" value="RchiOBHm_Chr6g0258911"/>
</dbReference>
<gene>
    <name evidence="1" type="ORF">RchiOBHm_Chr6g0258911</name>
</gene>
<dbReference type="Proteomes" id="UP000238479">
    <property type="component" value="Chromosome 6"/>
</dbReference>
<accession>A0A2P6PMS6</accession>
<evidence type="ECO:0000313" key="1">
    <source>
        <dbReference type="EMBL" id="PRQ23216.1"/>
    </source>
</evidence>
<proteinExistence type="predicted"/>
<keyword evidence="2" id="KW-1185">Reference proteome</keyword>
<dbReference type="EMBL" id="PDCK01000044">
    <property type="protein sequence ID" value="PRQ23216.1"/>
    <property type="molecule type" value="Genomic_DNA"/>
</dbReference>
<protein>
    <submittedName>
        <fullName evidence="1">Uncharacterized protein</fullName>
    </submittedName>
</protein>
<evidence type="ECO:0000313" key="2">
    <source>
        <dbReference type="Proteomes" id="UP000238479"/>
    </source>
</evidence>
<organism evidence="1 2">
    <name type="scientific">Rosa chinensis</name>
    <name type="common">China rose</name>
    <dbReference type="NCBI Taxonomy" id="74649"/>
    <lineage>
        <taxon>Eukaryota</taxon>
        <taxon>Viridiplantae</taxon>
        <taxon>Streptophyta</taxon>
        <taxon>Embryophyta</taxon>
        <taxon>Tracheophyta</taxon>
        <taxon>Spermatophyta</taxon>
        <taxon>Magnoliopsida</taxon>
        <taxon>eudicotyledons</taxon>
        <taxon>Gunneridae</taxon>
        <taxon>Pentapetalae</taxon>
        <taxon>rosids</taxon>
        <taxon>fabids</taxon>
        <taxon>Rosales</taxon>
        <taxon>Rosaceae</taxon>
        <taxon>Rosoideae</taxon>
        <taxon>Rosoideae incertae sedis</taxon>
        <taxon>Rosa</taxon>
    </lineage>
</organism>
<name>A0A2P6PMS6_ROSCH</name>
<dbReference type="AlphaFoldDB" id="A0A2P6PMS6"/>
<sequence length="62" mass="6956">MLTQINILFGIRMRFVLVAEGLTRRVWLSTGRVLSNGLSLSSSGGRYFKILKYCNLGKIPIP</sequence>
<reference evidence="1 2" key="1">
    <citation type="journal article" date="2018" name="Nat. Genet.">
        <title>The Rosa genome provides new insights in the design of modern roses.</title>
        <authorList>
            <person name="Bendahmane M."/>
        </authorList>
    </citation>
    <scope>NUCLEOTIDE SEQUENCE [LARGE SCALE GENOMIC DNA]</scope>
    <source>
        <strain evidence="2">cv. Old Blush</strain>
    </source>
</reference>